<dbReference type="Pfam" id="PF00392">
    <property type="entry name" value="GntR"/>
    <property type="match status" value="1"/>
</dbReference>
<accession>A0A2K9PNB5</accession>
<dbReference type="KEGG" id="fek:C1H87_07300"/>
<dbReference type="AlphaFoldDB" id="A0A2K9PNB5"/>
<dbReference type="SMART" id="SM00345">
    <property type="entry name" value="HTH_GNTR"/>
    <property type="match status" value="1"/>
</dbReference>
<organism evidence="5 6">
    <name type="scientific">Flavivirga eckloniae</name>
    <dbReference type="NCBI Taxonomy" id="1803846"/>
    <lineage>
        <taxon>Bacteria</taxon>
        <taxon>Pseudomonadati</taxon>
        <taxon>Bacteroidota</taxon>
        <taxon>Flavobacteriia</taxon>
        <taxon>Flavobacteriales</taxon>
        <taxon>Flavobacteriaceae</taxon>
        <taxon>Flavivirga</taxon>
    </lineage>
</organism>
<dbReference type="InterPro" id="IPR036388">
    <property type="entry name" value="WH-like_DNA-bd_sf"/>
</dbReference>
<dbReference type="Proteomes" id="UP000235826">
    <property type="component" value="Chromosome"/>
</dbReference>
<dbReference type="GO" id="GO:0003700">
    <property type="term" value="F:DNA-binding transcription factor activity"/>
    <property type="evidence" value="ECO:0007669"/>
    <property type="project" value="InterPro"/>
</dbReference>
<evidence type="ECO:0000259" key="4">
    <source>
        <dbReference type="PROSITE" id="PS50949"/>
    </source>
</evidence>
<sequence length="250" mass="28382">MYKKSSPLYLEVKKYLSDKISKDFNSGDIIPTQSEIAKITKTSLITVKRAINELVSEGLLETIAGKGTFVKDTPLIDNHVGISSWTDSIVGIGKTPKTFQTSIQKRIPTTEVANILQLKARKHTVLIKRLRGVNQKPICIMYNEIPLDLAPDLDKKPFDAESFYSWLKDHYNLVPSFANEEVYAREATEKEKEILSMTENIVLIIKRVSYLPNNIPFEISKIIAPANAYRYKSRQINSSISEIDTIKNKF</sequence>
<keyword evidence="6" id="KW-1185">Reference proteome</keyword>
<dbReference type="Gene3D" id="3.40.1410.10">
    <property type="entry name" value="Chorismate lyase-like"/>
    <property type="match status" value="1"/>
</dbReference>
<dbReference type="CDD" id="cd07377">
    <property type="entry name" value="WHTH_GntR"/>
    <property type="match status" value="1"/>
</dbReference>
<dbReference type="EMBL" id="CP025791">
    <property type="protein sequence ID" value="AUP78525.1"/>
    <property type="molecule type" value="Genomic_DNA"/>
</dbReference>
<keyword evidence="2" id="KW-0238">DNA-binding</keyword>
<feature type="domain" description="HTH gntR-type" evidence="4">
    <location>
        <begin position="6"/>
        <end position="73"/>
    </location>
</feature>
<dbReference type="InterPro" id="IPR036390">
    <property type="entry name" value="WH_DNA-bd_sf"/>
</dbReference>
<proteinExistence type="predicted"/>
<evidence type="ECO:0000256" key="2">
    <source>
        <dbReference type="ARBA" id="ARBA00023125"/>
    </source>
</evidence>
<dbReference type="SUPFAM" id="SSF46785">
    <property type="entry name" value="Winged helix' DNA-binding domain"/>
    <property type="match status" value="1"/>
</dbReference>
<keyword evidence="3" id="KW-0804">Transcription</keyword>
<evidence type="ECO:0000256" key="1">
    <source>
        <dbReference type="ARBA" id="ARBA00023015"/>
    </source>
</evidence>
<dbReference type="SMART" id="SM00866">
    <property type="entry name" value="UTRA"/>
    <property type="match status" value="1"/>
</dbReference>
<dbReference type="RefSeq" id="WP_102755180.1">
    <property type="nucleotide sequence ID" value="NZ_CP025791.1"/>
</dbReference>
<evidence type="ECO:0000256" key="3">
    <source>
        <dbReference type="ARBA" id="ARBA00023163"/>
    </source>
</evidence>
<dbReference type="PROSITE" id="PS50949">
    <property type="entry name" value="HTH_GNTR"/>
    <property type="match status" value="1"/>
</dbReference>
<dbReference type="InterPro" id="IPR050679">
    <property type="entry name" value="Bact_HTH_transcr_reg"/>
</dbReference>
<dbReference type="Gene3D" id="1.10.10.10">
    <property type="entry name" value="Winged helix-like DNA-binding domain superfamily/Winged helix DNA-binding domain"/>
    <property type="match status" value="1"/>
</dbReference>
<evidence type="ECO:0000313" key="5">
    <source>
        <dbReference type="EMBL" id="AUP78525.1"/>
    </source>
</evidence>
<dbReference type="InterPro" id="IPR028978">
    <property type="entry name" value="Chorismate_lyase_/UTRA_dom_sf"/>
</dbReference>
<dbReference type="GO" id="GO:0003677">
    <property type="term" value="F:DNA binding"/>
    <property type="evidence" value="ECO:0007669"/>
    <property type="project" value="UniProtKB-KW"/>
</dbReference>
<dbReference type="PANTHER" id="PTHR44846:SF1">
    <property type="entry name" value="MANNOSYL-D-GLYCERATE TRANSPORT_METABOLISM SYSTEM REPRESSOR MNGR-RELATED"/>
    <property type="match status" value="1"/>
</dbReference>
<dbReference type="GO" id="GO:0045892">
    <property type="term" value="P:negative regulation of DNA-templated transcription"/>
    <property type="evidence" value="ECO:0007669"/>
    <property type="project" value="TreeGrafter"/>
</dbReference>
<evidence type="ECO:0000313" key="6">
    <source>
        <dbReference type="Proteomes" id="UP000235826"/>
    </source>
</evidence>
<reference evidence="5 6" key="1">
    <citation type="submission" date="2018-01" db="EMBL/GenBank/DDBJ databases">
        <title>Complete genome sequence of Flavivirga eckloniae ECD14 isolated from seaweed Ecklonia cava.</title>
        <authorList>
            <person name="Lee J.H."/>
            <person name="Baik K.S."/>
            <person name="Seong C.N."/>
        </authorList>
    </citation>
    <scope>NUCLEOTIDE SEQUENCE [LARGE SCALE GENOMIC DNA]</scope>
    <source>
        <strain evidence="5 6">ECD14</strain>
    </source>
</reference>
<dbReference type="InterPro" id="IPR011663">
    <property type="entry name" value="UTRA"/>
</dbReference>
<dbReference type="OrthoDB" id="9815017at2"/>
<dbReference type="PANTHER" id="PTHR44846">
    <property type="entry name" value="MANNOSYL-D-GLYCERATE TRANSPORT/METABOLISM SYSTEM REPRESSOR MNGR-RELATED"/>
    <property type="match status" value="1"/>
</dbReference>
<name>A0A2K9PNB5_9FLAO</name>
<protein>
    <recommendedName>
        <fullName evidence="4">HTH gntR-type domain-containing protein</fullName>
    </recommendedName>
</protein>
<gene>
    <name evidence="5" type="ORF">C1H87_07300</name>
</gene>
<dbReference type="InterPro" id="IPR000524">
    <property type="entry name" value="Tscrpt_reg_HTH_GntR"/>
</dbReference>
<dbReference type="SUPFAM" id="SSF64288">
    <property type="entry name" value="Chorismate lyase-like"/>
    <property type="match status" value="1"/>
</dbReference>
<keyword evidence="1" id="KW-0805">Transcription regulation</keyword>
<dbReference type="Pfam" id="PF07702">
    <property type="entry name" value="UTRA"/>
    <property type="match status" value="1"/>
</dbReference>